<keyword evidence="2" id="KW-1185">Reference proteome</keyword>
<dbReference type="AlphaFoldDB" id="A0A4R1KWB1"/>
<sequence>MGKLIKKNTTIQVGIWITKQYFELVWFAQDKMTENTPHFCRVNIDTPNSIQATLVEHMSNHINIQRPLEIKWVTAMLPHKVWSKSIILPHHLNENECDHQCRYILENELPIALDELWFDYMTTPLKQGLRLDIFAVRKAVGQTRLIQFLPLNIKTLDTAVHCLYRAFGYLFKTTPSSNDLFIYQDQQSTILFRQTPQEWQILSSPNQTNLTELYQQFVQRYEQNIDNILLYCETNNIQFHQPYQQVTSDIPLIPLGAALWQKDWQQNENRT</sequence>
<evidence type="ECO:0000313" key="1">
    <source>
        <dbReference type="EMBL" id="TCK69536.1"/>
    </source>
</evidence>
<comment type="caution">
    <text evidence="1">The sequence shown here is derived from an EMBL/GenBank/DDBJ whole genome shotgun (WGS) entry which is preliminary data.</text>
</comment>
<accession>A0A4R1KWB1</accession>
<proteinExistence type="predicted"/>
<reference evidence="1 2" key="1">
    <citation type="submission" date="2019-03" db="EMBL/GenBank/DDBJ databases">
        <title>Genomic Encyclopedia of Type Strains, Phase IV (KMG-IV): sequencing the most valuable type-strain genomes for metagenomic binning, comparative biology and taxonomic classification.</title>
        <authorList>
            <person name="Goeker M."/>
        </authorList>
    </citation>
    <scope>NUCLEOTIDE SEQUENCE [LARGE SCALE GENOMIC DNA]</scope>
    <source>
        <strain evidence="1 2">DSM 10053</strain>
    </source>
</reference>
<dbReference type="RefSeq" id="WP_132302003.1">
    <property type="nucleotide sequence ID" value="NZ_CP170642.1"/>
</dbReference>
<gene>
    <name evidence="1" type="ORF">EV692_1454</name>
</gene>
<name>A0A4R1KWB1_9PAST</name>
<protein>
    <submittedName>
        <fullName evidence="1">Type IV pilus assembly PilM-like protein</fullName>
    </submittedName>
</protein>
<organism evidence="1 2">
    <name type="scientific">Lonepinella koalarum</name>
    <dbReference type="NCBI Taxonomy" id="53417"/>
    <lineage>
        <taxon>Bacteria</taxon>
        <taxon>Pseudomonadati</taxon>
        <taxon>Pseudomonadota</taxon>
        <taxon>Gammaproteobacteria</taxon>
        <taxon>Pasteurellales</taxon>
        <taxon>Pasteurellaceae</taxon>
        <taxon>Lonepinella</taxon>
    </lineage>
</organism>
<evidence type="ECO:0000313" key="2">
    <source>
        <dbReference type="Proteomes" id="UP000295496"/>
    </source>
</evidence>
<dbReference type="EMBL" id="SMGJ01000004">
    <property type="protein sequence ID" value="TCK69536.1"/>
    <property type="molecule type" value="Genomic_DNA"/>
</dbReference>
<dbReference type="Proteomes" id="UP000295496">
    <property type="component" value="Unassembled WGS sequence"/>
</dbReference>